<reference evidence="2" key="1">
    <citation type="submission" date="2018-06" db="EMBL/GenBank/DDBJ databases">
        <authorList>
            <person name="Zhirakovskaya E."/>
        </authorList>
    </citation>
    <scope>NUCLEOTIDE SEQUENCE</scope>
</reference>
<evidence type="ECO:0008006" key="3">
    <source>
        <dbReference type="Google" id="ProtNLM"/>
    </source>
</evidence>
<name>A0A3B0WZ22_9ZZZZ</name>
<dbReference type="EMBL" id="UOFB01000297">
    <property type="protein sequence ID" value="VAW48844.1"/>
    <property type="molecule type" value="Genomic_DNA"/>
</dbReference>
<evidence type="ECO:0000313" key="2">
    <source>
        <dbReference type="EMBL" id="VAW48844.1"/>
    </source>
</evidence>
<accession>A0A3B0WZ22</accession>
<protein>
    <recommendedName>
        <fullName evidence="3">DUF2589 domain-containing protein</fullName>
    </recommendedName>
</protein>
<gene>
    <name evidence="2" type="ORF">MNBD_GAMMA04-705</name>
</gene>
<evidence type="ECO:0000256" key="1">
    <source>
        <dbReference type="SAM" id="MobiDB-lite"/>
    </source>
</evidence>
<feature type="region of interest" description="Disordered" evidence="1">
    <location>
        <begin position="160"/>
        <end position="179"/>
    </location>
</feature>
<proteinExistence type="predicted"/>
<sequence length="179" mass="19258">MSVGQELLDVPLPQMVSDLAMGIAEAQAALDKNSLNTTLALADETFTYVPKVVGTIDETKDPVEATIEVIKVKDMPLIAFIKPTWYQFSETKIEVSMDIKTSFSSSTKVGVSAKFKAGWGPVSVSIKADVEHNRKFGKDVQGTSKLSVTLVPVPPPPSMLPEVDIKRIEKPAPAPPAPP</sequence>
<dbReference type="AlphaFoldDB" id="A0A3B0WZ22"/>
<organism evidence="2">
    <name type="scientific">hydrothermal vent metagenome</name>
    <dbReference type="NCBI Taxonomy" id="652676"/>
    <lineage>
        <taxon>unclassified sequences</taxon>
        <taxon>metagenomes</taxon>
        <taxon>ecological metagenomes</taxon>
    </lineage>
</organism>